<dbReference type="EMBL" id="JAHVJA010000001">
    <property type="protein sequence ID" value="MBY6138502.1"/>
    <property type="molecule type" value="Genomic_DNA"/>
</dbReference>
<evidence type="ECO:0000313" key="3">
    <source>
        <dbReference type="EMBL" id="MBY6138502.1"/>
    </source>
</evidence>
<protein>
    <submittedName>
        <fullName evidence="3">Porin</fullName>
    </submittedName>
</protein>
<evidence type="ECO:0000313" key="4">
    <source>
        <dbReference type="Proteomes" id="UP000766629"/>
    </source>
</evidence>
<evidence type="ECO:0000256" key="1">
    <source>
        <dbReference type="SAM" id="SignalP"/>
    </source>
</evidence>
<feature type="chain" id="PRO_5046504583" evidence="1">
    <location>
        <begin position="26"/>
        <end position="373"/>
    </location>
</feature>
<feature type="domain" description="Porin" evidence="2">
    <location>
        <begin position="12"/>
        <end position="354"/>
    </location>
</feature>
<dbReference type="InterPro" id="IPR023614">
    <property type="entry name" value="Porin_dom_sf"/>
</dbReference>
<dbReference type="Proteomes" id="UP000766629">
    <property type="component" value="Unassembled WGS sequence"/>
</dbReference>
<evidence type="ECO:0000259" key="2">
    <source>
        <dbReference type="Pfam" id="PF13609"/>
    </source>
</evidence>
<proteinExistence type="predicted"/>
<feature type="signal peptide" evidence="1">
    <location>
        <begin position="1"/>
        <end position="25"/>
    </location>
</feature>
<sequence>MAMKRLLNISTAAVGLCAFALPASAELRYDNNSGGYVEIYGQFNPAIISVDDGQQTETNLLDYDLSRSRVGLRLMQPIGANTFGFRFEAGLGFPNSTEVNQFGSSYSGWTRADLRHVDFWLEGGWGRLSAGQGSMVADGAAETDLSYVGTALYSYTADANAGFLFRDTAGALSGPAVASAFDNLDGSRRGRIRYDTPDFNGFSAGVAWGKNVLSSSDDADYYDIGLFYGQEFGTANFAASLAYQVRDDAGAERSDVIGSASVLLDNGLSFTLAGGSRDNDAAGASDPSYYYAKIGYENEWLPWGKTGFGVHYYDGEDFNVAGSSTKGWGIGAVQKVESINTDIYLTYQEYEYRDAAAAYQDLTTWVLGARWRF</sequence>
<dbReference type="InterPro" id="IPR033900">
    <property type="entry name" value="Gram_neg_porin_domain"/>
</dbReference>
<comment type="caution">
    <text evidence="3">The sequence shown here is derived from an EMBL/GenBank/DDBJ whole genome shotgun (WGS) entry which is preliminary data.</text>
</comment>
<dbReference type="Gene3D" id="2.40.160.10">
    <property type="entry name" value="Porin"/>
    <property type="match status" value="1"/>
</dbReference>
<reference evidence="3 4" key="1">
    <citation type="submission" date="2021-06" db="EMBL/GenBank/DDBJ databases">
        <title>50 bacteria genomes isolated from Dapeng, Shenzhen, China.</title>
        <authorList>
            <person name="Zheng W."/>
            <person name="Yu S."/>
            <person name="Huang Y."/>
        </authorList>
    </citation>
    <scope>NUCLEOTIDE SEQUENCE [LARGE SCALE GENOMIC DNA]</scope>
    <source>
        <strain evidence="3 4">DP1N14-2</strain>
    </source>
</reference>
<dbReference type="SUPFAM" id="SSF56935">
    <property type="entry name" value="Porins"/>
    <property type="match status" value="1"/>
</dbReference>
<gene>
    <name evidence="3" type="ORF">KUV26_03550</name>
</gene>
<organism evidence="3 4">
    <name type="scientific">Leisingera daeponensis</name>
    <dbReference type="NCBI Taxonomy" id="405746"/>
    <lineage>
        <taxon>Bacteria</taxon>
        <taxon>Pseudomonadati</taxon>
        <taxon>Pseudomonadota</taxon>
        <taxon>Alphaproteobacteria</taxon>
        <taxon>Rhodobacterales</taxon>
        <taxon>Roseobacteraceae</taxon>
        <taxon>Leisingera</taxon>
    </lineage>
</organism>
<accession>A0ABS7NCC3</accession>
<name>A0ABS7NCC3_9RHOB</name>
<dbReference type="Pfam" id="PF13609">
    <property type="entry name" value="Porin_4"/>
    <property type="match status" value="1"/>
</dbReference>
<keyword evidence="4" id="KW-1185">Reference proteome</keyword>
<keyword evidence="1" id="KW-0732">Signal</keyword>